<name>A0A976N278_9VIRU</name>
<organism evidence="1">
    <name type="scientific">Sigmofec virus UA08Rod_4104</name>
    <dbReference type="NCBI Taxonomy" id="2929394"/>
    <lineage>
        <taxon>Viruses</taxon>
        <taxon>Monodnaviria</taxon>
        <taxon>Sangervirae</taxon>
        <taxon>Phixviricota</taxon>
        <taxon>Malgrandaviricetes</taxon>
        <taxon>Petitvirales</taxon>
        <taxon>Microviridae</taxon>
    </lineage>
</organism>
<evidence type="ECO:0000313" key="1">
    <source>
        <dbReference type="EMBL" id="UPW41330.1"/>
    </source>
</evidence>
<reference evidence="1" key="1">
    <citation type="submission" date="2022-02" db="EMBL/GenBank/DDBJ databases">
        <title>Towards deciphering the DNA virus diversity associated with rodent species in the families Cricetidae and Heteromyidae.</title>
        <authorList>
            <person name="Lund M."/>
            <person name="Larsen B.B."/>
            <person name="Gryseels S."/>
            <person name="Kraberger S."/>
            <person name="Rowsey D.M."/>
            <person name="Steger L."/>
            <person name="Yule K.M."/>
            <person name="Upham N.S."/>
            <person name="Worobey M."/>
            <person name="Van Doorslaer K."/>
            <person name="Varsani A."/>
        </authorList>
    </citation>
    <scope>NUCLEOTIDE SEQUENCE</scope>
    <source>
        <strain evidence="1">UA08Rod_4104</strain>
    </source>
</reference>
<proteinExistence type="predicted"/>
<protein>
    <submittedName>
        <fullName evidence="1">Uncharacterized protein</fullName>
    </submittedName>
</protein>
<accession>A0A976N278</accession>
<dbReference type="EMBL" id="OM869577">
    <property type="protein sequence ID" value="UPW41330.1"/>
    <property type="molecule type" value="Genomic_DNA"/>
</dbReference>
<sequence>MNKNLINLENLLKDSCKYFLVSVQHPTGAIHVFICEDDSCLSQIIADNPDCNVSVRQLDSYSLKD</sequence>